<evidence type="ECO:0000313" key="3">
    <source>
        <dbReference type="Proteomes" id="UP000398619"/>
    </source>
</evidence>
<dbReference type="InterPro" id="IPR036365">
    <property type="entry name" value="PGBD-like_sf"/>
</dbReference>
<gene>
    <name evidence="2" type="primary">sleB_2</name>
    <name evidence="2" type="ORF">DLSSTS7063_02235</name>
</gene>
<dbReference type="Proteomes" id="UP000398619">
    <property type="component" value="Unassembled WGS sequence"/>
</dbReference>
<dbReference type="InterPro" id="IPR036366">
    <property type="entry name" value="PGBDSf"/>
</dbReference>
<sequence>MSLDIQERLNSLGFNCGKVDGIFGAGTYAAVIAFQKAHGLTPDGIVGQNTWRVLLGM</sequence>
<dbReference type="RefSeq" id="WP_144101143.1">
    <property type="nucleotide sequence ID" value="NZ_CABHNM010000051.1"/>
</dbReference>
<name>A0A564U9E3_9FIRM</name>
<dbReference type="AlphaFoldDB" id="A0A564U9E3"/>
<organism evidence="2 3">
    <name type="scientific">Dorea longicatena</name>
    <dbReference type="NCBI Taxonomy" id="88431"/>
    <lineage>
        <taxon>Bacteria</taxon>
        <taxon>Bacillati</taxon>
        <taxon>Bacillota</taxon>
        <taxon>Clostridia</taxon>
        <taxon>Lachnospirales</taxon>
        <taxon>Lachnospiraceae</taxon>
        <taxon>Dorea</taxon>
    </lineage>
</organism>
<evidence type="ECO:0000313" key="2">
    <source>
        <dbReference type="EMBL" id="VUX16061.1"/>
    </source>
</evidence>
<evidence type="ECO:0000259" key="1">
    <source>
        <dbReference type="Pfam" id="PF01471"/>
    </source>
</evidence>
<dbReference type="SUPFAM" id="SSF47090">
    <property type="entry name" value="PGBD-like"/>
    <property type="match status" value="1"/>
</dbReference>
<proteinExistence type="predicted"/>
<protein>
    <submittedName>
        <fullName evidence="2">Spore cortex-lytic enzyme</fullName>
    </submittedName>
</protein>
<accession>A0A564U9E3</accession>
<dbReference type="InterPro" id="IPR002477">
    <property type="entry name" value="Peptidoglycan-bd-like"/>
</dbReference>
<feature type="domain" description="Peptidoglycan binding-like" evidence="1">
    <location>
        <begin position="4"/>
        <end position="54"/>
    </location>
</feature>
<dbReference type="Gene3D" id="1.10.101.10">
    <property type="entry name" value="PGBD-like superfamily/PGBD"/>
    <property type="match status" value="1"/>
</dbReference>
<dbReference type="Pfam" id="PF01471">
    <property type="entry name" value="PG_binding_1"/>
    <property type="match status" value="1"/>
</dbReference>
<reference evidence="2 3" key="1">
    <citation type="submission" date="2019-07" db="EMBL/GenBank/DDBJ databases">
        <authorList>
            <person name="Hibberd C M."/>
            <person name="Gehrig L. J."/>
            <person name="Chang H.-W."/>
            <person name="Venkatesh S."/>
        </authorList>
    </citation>
    <scope>NUCLEOTIDE SEQUENCE [LARGE SCALE GENOMIC DNA]</scope>
    <source>
        <strain evidence="2">Dorea_longicatena_SSTS_Bg7063</strain>
    </source>
</reference>
<dbReference type="EMBL" id="CABHNM010000051">
    <property type="protein sequence ID" value="VUX16061.1"/>
    <property type="molecule type" value="Genomic_DNA"/>
</dbReference>